<reference evidence="2 3" key="1">
    <citation type="submission" date="2020-10" db="EMBL/GenBank/DDBJ databases">
        <title>Plant Genome Project.</title>
        <authorList>
            <person name="Zhang R.-G."/>
        </authorList>
    </citation>
    <scope>NUCLEOTIDE SEQUENCE [LARGE SCALE GENOMIC DNA]</scope>
    <source>
        <strain evidence="2">FAFU-HL-1</strain>
        <tissue evidence="2">Leaf</tissue>
    </source>
</reference>
<dbReference type="EMBL" id="JADGMS010000016">
    <property type="protein sequence ID" value="KAF9664828.1"/>
    <property type="molecule type" value="Genomic_DNA"/>
</dbReference>
<evidence type="ECO:0000313" key="2">
    <source>
        <dbReference type="EMBL" id="KAF9664828.1"/>
    </source>
</evidence>
<sequence>MFLLTGFNLGEARFQPVSSLASTMSPKVLVPSKSHNKMLSSTQTLVANLRKVPTSTSNPTPNLSQLQDWYTATLPPAHNN</sequence>
<gene>
    <name evidence="2" type="ORF">SADUNF_Sadunf16G0058600</name>
</gene>
<accession>A0A835J778</accession>
<dbReference type="Proteomes" id="UP000657918">
    <property type="component" value="Chromosome 16"/>
</dbReference>
<comment type="caution">
    <text evidence="2">The sequence shown here is derived from an EMBL/GenBank/DDBJ whole genome shotgun (WGS) entry which is preliminary data.</text>
</comment>
<dbReference type="AlphaFoldDB" id="A0A835J778"/>
<protein>
    <submittedName>
        <fullName evidence="2">Uncharacterized protein</fullName>
    </submittedName>
</protein>
<evidence type="ECO:0000256" key="1">
    <source>
        <dbReference type="SAM" id="MobiDB-lite"/>
    </source>
</evidence>
<evidence type="ECO:0000313" key="3">
    <source>
        <dbReference type="Proteomes" id="UP000657918"/>
    </source>
</evidence>
<feature type="region of interest" description="Disordered" evidence="1">
    <location>
        <begin position="52"/>
        <end position="80"/>
    </location>
</feature>
<proteinExistence type="predicted"/>
<organism evidence="2 3">
    <name type="scientific">Salix dunnii</name>
    <dbReference type="NCBI Taxonomy" id="1413687"/>
    <lineage>
        <taxon>Eukaryota</taxon>
        <taxon>Viridiplantae</taxon>
        <taxon>Streptophyta</taxon>
        <taxon>Embryophyta</taxon>
        <taxon>Tracheophyta</taxon>
        <taxon>Spermatophyta</taxon>
        <taxon>Magnoliopsida</taxon>
        <taxon>eudicotyledons</taxon>
        <taxon>Gunneridae</taxon>
        <taxon>Pentapetalae</taxon>
        <taxon>rosids</taxon>
        <taxon>fabids</taxon>
        <taxon>Malpighiales</taxon>
        <taxon>Salicaceae</taxon>
        <taxon>Saliceae</taxon>
        <taxon>Salix</taxon>
    </lineage>
</organism>
<feature type="compositionally biased region" description="Polar residues" evidence="1">
    <location>
        <begin position="53"/>
        <end position="70"/>
    </location>
</feature>
<name>A0A835J778_9ROSI</name>
<keyword evidence="3" id="KW-1185">Reference proteome</keyword>